<gene>
    <name evidence="1" type="ORF">HYC85_003964</name>
</gene>
<dbReference type="Proteomes" id="UP000593564">
    <property type="component" value="Unassembled WGS sequence"/>
</dbReference>
<reference evidence="2" key="1">
    <citation type="journal article" date="2020" name="Nat. Commun.">
        <title>Genome assembly of wild tea tree DASZ reveals pedigree and selection history of tea varieties.</title>
        <authorList>
            <person name="Zhang W."/>
            <person name="Zhang Y."/>
            <person name="Qiu H."/>
            <person name="Guo Y."/>
            <person name="Wan H."/>
            <person name="Zhang X."/>
            <person name="Scossa F."/>
            <person name="Alseekh S."/>
            <person name="Zhang Q."/>
            <person name="Wang P."/>
            <person name="Xu L."/>
            <person name="Schmidt M.H."/>
            <person name="Jia X."/>
            <person name="Li D."/>
            <person name="Zhu A."/>
            <person name="Guo F."/>
            <person name="Chen W."/>
            <person name="Ni D."/>
            <person name="Usadel B."/>
            <person name="Fernie A.R."/>
            <person name="Wen W."/>
        </authorList>
    </citation>
    <scope>NUCLEOTIDE SEQUENCE [LARGE SCALE GENOMIC DNA]</scope>
    <source>
        <strain evidence="2">cv. G240</strain>
    </source>
</reference>
<proteinExistence type="predicted"/>
<dbReference type="EMBL" id="JACBKZ010000002">
    <property type="protein sequence ID" value="KAF5956739.1"/>
    <property type="molecule type" value="Genomic_DNA"/>
</dbReference>
<sequence length="108" mass="11930">MVSSSTTTFSFAFKLLSPIARCPATSLRTSPTIVHLSQFTKKSSLNLSSSHTISGFSPILHRLTFPTQNPQSLTVVCAKGYKMKTHKVIEELGTYFICFLGCFYTSVK</sequence>
<keyword evidence="2" id="KW-1185">Reference proteome</keyword>
<accession>A0A7J7HVR3</accession>
<name>A0A7J7HVR3_CAMSI</name>
<comment type="caution">
    <text evidence="1">The sequence shown here is derived from an EMBL/GenBank/DDBJ whole genome shotgun (WGS) entry which is preliminary data.</text>
</comment>
<evidence type="ECO:0000313" key="1">
    <source>
        <dbReference type="EMBL" id="KAF5956739.1"/>
    </source>
</evidence>
<organism evidence="1 2">
    <name type="scientific">Camellia sinensis</name>
    <name type="common">Tea plant</name>
    <name type="synonym">Thea sinensis</name>
    <dbReference type="NCBI Taxonomy" id="4442"/>
    <lineage>
        <taxon>Eukaryota</taxon>
        <taxon>Viridiplantae</taxon>
        <taxon>Streptophyta</taxon>
        <taxon>Embryophyta</taxon>
        <taxon>Tracheophyta</taxon>
        <taxon>Spermatophyta</taxon>
        <taxon>Magnoliopsida</taxon>
        <taxon>eudicotyledons</taxon>
        <taxon>Gunneridae</taxon>
        <taxon>Pentapetalae</taxon>
        <taxon>asterids</taxon>
        <taxon>Ericales</taxon>
        <taxon>Theaceae</taxon>
        <taxon>Camellia</taxon>
    </lineage>
</organism>
<protein>
    <submittedName>
        <fullName evidence="1">Uncharacterized protein</fullName>
    </submittedName>
</protein>
<reference evidence="1 2" key="2">
    <citation type="submission" date="2020-07" db="EMBL/GenBank/DDBJ databases">
        <title>Genome assembly of wild tea tree DASZ reveals pedigree and selection history of tea varieties.</title>
        <authorList>
            <person name="Zhang W."/>
        </authorList>
    </citation>
    <scope>NUCLEOTIDE SEQUENCE [LARGE SCALE GENOMIC DNA]</scope>
    <source>
        <strain evidence="2">cv. G240</strain>
        <tissue evidence="1">Leaf</tissue>
    </source>
</reference>
<dbReference type="AlphaFoldDB" id="A0A7J7HVR3"/>
<evidence type="ECO:0000313" key="2">
    <source>
        <dbReference type="Proteomes" id="UP000593564"/>
    </source>
</evidence>